<dbReference type="Proteomes" id="UP000228613">
    <property type="component" value="Unassembled WGS sequence"/>
</dbReference>
<reference evidence="3" key="1">
    <citation type="submission" date="2017-09" db="EMBL/GenBank/DDBJ databases">
        <title>Depth-based differentiation of microbial function through sediment-hosted aquifers and enrichment of novel symbionts in the deep terrestrial subsurface.</title>
        <authorList>
            <person name="Probst A.J."/>
            <person name="Ladd B."/>
            <person name="Jarett J.K."/>
            <person name="Geller-Mcgrath D.E."/>
            <person name="Sieber C.M.K."/>
            <person name="Emerson J.B."/>
            <person name="Anantharaman K."/>
            <person name="Thomas B.C."/>
            <person name="Malmstrom R."/>
            <person name="Stieglmeier M."/>
            <person name="Klingl A."/>
            <person name="Woyke T."/>
            <person name="Ryan C.M."/>
            <person name="Banfield J.F."/>
        </authorList>
    </citation>
    <scope>NUCLEOTIDE SEQUENCE [LARGE SCALE GENOMIC DNA]</scope>
</reference>
<organism evidence="2 3">
    <name type="scientific">Candidatus Nomurabacteria bacterium CG10_big_fil_rev_8_21_14_0_10_03_31_7</name>
    <dbReference type="NCBI Taxonomy" id="1974730"/>
    <lineage>
        <taxon>Bacteria</taxon>
        <taxon>Candidatus Nomuraibacteriota</taxon>
    </lineage>
</organism>
<evidence type="ECO:0000313" key="2">
    <source>
        <dbReference type="EMBL" id="PIR68970.1"/>
    </source>
</evidence>
<sequence>MKYIKNNLNKFLLGAFIFILPIISLAEDKVTIENPLGSTNTLIGLVKKILEGAVKIGMPVIVLAIIYSGFLFVAAQGNSEKLNEAKRSLIYTLIGAAILLGSWTIAQLIADTVKAL</sequence>
<dbReference type="Pfam" id="PF18895">
    <property type="entry name" value="T4SS_pilin"/>
    <property type="match status" value="1"/>
</dbReference>
<comment type="caution">
    <text evidence="2">The sequence shown here is derived from an EMBL/GenBank/DDBJ whole genome shotgun (WGS) entry which is preliminary data.</text>
</comment>
<proteinExistence type="predicted"/>
<feature type="transmembrane region" description="Helical" evidence="1">
    <location>
        <begin position="89"/>
        <end position="110"/>
    </location>
</feature>
<evidence type="ECO:0000256" key="1">
    <source>
        <dbReference type="SAM" id="Phobius"/>
    </source>
</evidence>
<dbReference type="EMBL" id="PFCP01000032">
    <property type="protein sequence ID" value="PIR68970.1"/>
    <property type="molecule type" value="Genomic_DNA"/>
</dbReference>
<name>A0A2J0JI46_9BACT</name>
<gene>
    <name evidence="2" type="ORF">COU48_01165</name>
</gene>
<keyword evidence="1" id="KW-0812">Transmembrane</keyword>
<protein>
    <submittedName>
        <fullName evidence="2">Uncharacterized protein</fullName>
    </submittedName>
</protein>
<dbReference type="AlphaFoldDB" id="A0A2J0JI46"/>
<feature type="transmembrane region" description="Helical" evidence="1">
    <location>
        <begin position="56"/>
        <end position="77"/>
    </location>
</feature>
<keyword evidence="1" id="KW-1133">Transmembrane helix</keyword>
<dbReference type="InterPro" id="IPR043993">
    <property type="entry name" value="T4SS_pilin"/>
</dbReference>
<accession>A0A2J0JI46</accession>
<evidence type="ECO:0000313" key="3">
    <source>
        <dbReference type="Proteomes" id="UP000228613"/>
    </source>
</evidence>
<keyword evidence="1" id="KW-0472">Membrane</keyword>